<sequence length="53" mass="5822">MPNGHVTGVFDAQGSNYQAICSCGWLSSLSFLEEVDLLRAIHAHEVSVFGDRR</sequence>
<accession>A0A6J6EY68</accession>
<protein>
    <submittedName>
        <fullName evidence="1">Unannotated protein</fullName>
    </submittedName>
</protein>
<dbReference type="AlphaFoldDB" id="A0A6J6EY68"/>
<proteinExistence type="predicted"/>
<name>A0A6J6EY68_9ZZZZ</name>
<reference evidence="1" key="1">
    <citation type="submission" date="2020-05" db="EMBL/GenBank/DDBJ databases">
        <authorList>
            <person name="Chiriac C."/>
            <person name="Salcher M."/>
            <person name="Ghai R."/>
            <person name="Kavagutti S V."/>
        </authorList>
    </citation>
    <scope>NUCLEOTIDE SEQUENCE</scope>
</reference>
<dbReference type="EMBL" id="CAEZTX010000021">
    <property type="protein sequence ID" value="CAB4579693.1"/>
    <property type="molecule type" value="Genomic_DNA"/>
</dbReference>
<gene>
    <name evidence="1" type="ORF">UFOPK1755_00417</name>
</gene>
<evidence type="ECO:0000313" key="1">
    <source>
        <dbReference type="EMBL" id="CAB4579693.1"/>
    </source>
</evidence>
<organism evidence="1">
    <name type="scientific">freshwater metagenome</name>
    <dbReference type="NCBI Taxonomy" id="449393"/>
    <lineage>
        <taxon>unclassified sequences</taxon>
        <taxon>metagenomes</taxon>
        <taxon>ecological metagenomes</taxon>
    </lineage>
</organism>